<keyword evidence="4" id="KW-1185">Reference proteome</keyword>
<dbReference type="InterPro" id="IPR036188">
    <property type="entry name" value="FAD/NAD-bd_sf"/>
</dbReference>
<dbReference type="AlphaFoldDB" id="A0A4C1X8L9"/>
<dbReference type="OrthoDB" id="269227at2759"/>
<reference evidence="3 4" key="1">
    <citation type="journal article" date="2019" name="Commun. Biol.">
        <title>The bagworm genome reveals a unique fibroin gene that provides high tensile strength.</title>
        <authorList>
            <person name="Kono N."/>
            <person name="Nakamura H."/>
            <person name="Ohtoshi R."/>
            <person name="Tomita M."/>
            <person name="Numata K."/>
            <person name="Arakawa K."/>
        </authorList>
    </citation>
    <scope>NUCLEOTIDE SEQUENCE [LARGE SCALE GENOMIC DNA]</scope>
</reference>
<dbReference type="Gene3D" id="3.50.50.60">
    <property type="entry name" value="FAD/NAD(P)-binding domain"/>
    <property type="match status" value="1"/>
</dbReference>
<feature type="region of interest" description="Disordered" evidence="2">
    <location>
        <begin position="1"/>
        <end position="20"/>
    </location>
</feature>
<evidence type="ECO:0000256" key="2">
    <source>
        <dbReference type="SAM" id="MobiDB-lite"/>
    </source>
</evidence>
<feature type="compositionally biased region" description="Low complexity" evidence="2">
    <location>
        <begin position="92"/>
        <end position="105"/>
    </location>
</feature>
<comment type="similarity">
    <text evidence="1">Belongs to the GMC oxidoreductase family.</text>
</comment>
<dbReference type="SUPFAM" id="SSF51905">
    <property type="entry name" value="FAD/NAD(P)-binding domain"/>
    <property type="match status" value="1"/>
</dbReference>
<organism evidence="3 4">
    <name type="scientific">Eumeta variegata</name>
    <name type="common">Bagworm moth</name>
    <name type="synonym">Eumeta japonica</name>
    <dbReference type="NCBI Taxonomy" id="151549"/>
    <lineage>
        <taxon>Eukaryota</taxon>
        <taxon>Metazoa</taxon>
        <taxon>Ecdysozoa</taxon>
        <taxon>Arthropoda</taxon>
        <taxon>Hexapoda</taxon>
        <taxon>Insecta</taxon>
        <taxon>Pterygota</taxon>
        <taxon>Neoptera</taxon>
        <taxon>Endopterygota</taxon>
        <taxon>Lepidoptera</taxon>
        <taxon>Glossata</taxon>
        <taxon>Ditrysia</taxon>
        <taxon>Tineoidea</taxon>
        <taxon>Psychidae</taxon>
        <taxon>Oiketicinae</taxon>
        <taxon>Eumeta</taxon>
    </lineage>
</organism>
<accession>A0A4C1X8L9</accession>
<sequence>MTGVSKPDSTEGPGSRLGGIGGEICGPSHLKVLPQHLLRYVKTKQIRQNRWSVTRPDSEMILTPESDAIANSAAVRNGWLDRCNNTLPQSPPISSSSLHYPTPSSVRGLDIEPATTAPRTLQAADDSRQRCGGDAPSRSTYVPSETRTSPCPCPYGDPGASLASSYVCGGFLLFMSVLERFVNGRCELADPCRRPRDAPPARAYDFVVVGGGTAGAVAAARLSENPDWKVGD</sequence>
<evidence type="ECO:0000313" key="4">
    <source>
        <dbReference type="Proteomes" id="UP000299102"/>
    </source>
</evidence>
<dbReference type="GO" id="GO:0050660">
    <property type="term" value="F:flavin adenine dinucleotide binding"/>
    <property type="evidence" value="ECO:0007669"/>
    <property type="project" value="InterPro"/>
</dbReference>
<gene>
    <name evidence="3" type="primary">Gld</name>
    <name evidence="3" type="ORF">EVAR_31377_1</name>
</gene>
<dbReference type="PANTHER" id="PTHR11552:SF217">
    <property type="entry name" value="GLUCOSE DEHYDROGENASE [FAD, QUINONE]"/>
    <property type="match status" value="1"/>
</dbReference>
<dbReference type="Proteomes" id="UP000299102">
    <property type="component" value="Unassembled WGS sequence"/>
</dbReference>
<name>A0A4C1X8L9_EUMVA</name>
<feature type="compositionally biased region" description="Polar residues" evidence="2">
    <location>
        <begin position="137"/>
        <end position="149"/>
    </location>
</feature>
<evidence type="ECO:0000313" key="3">
    <source>
        <dbReference type="EMBL" id="GBP60116.1"/>
    </source>
</evidence>
<protein>
    <submittedName>
        <fullName evidence="3">Glucose dehydrogenase</fullName>
    </submittedName>
</protein>
<dbReference type="GO" id="GO:0016491">
    <property type="term" value="F:oxidoreductase activity"/>
    <property type="evidence" value="ECO:0007669"/>
    <property type="project" value="TreeGrafter"/>
</dbReference>
<evidence type="ECO:0000256" key="1">
    <source>
        <dbReference type="ARBA" id="ARBA00010790"/>
    </source>
</evidence>
<comment type="caution">
    <text evidence="3">The sequence shown here is derived from an EMBL/GenBank/DDBJ whole genome shotgun (WGS) entry which is preliminary data.</text>
</comment>
<dbReference type="InterPro" id="IPR012132">
    <property type="entry name" value="GMC_OxRdtase"/>
</dbReference>
<proteinExistence type="inferred from homology"/>
<dbReference type="STRING" id="151549.A0A4C1X8L9"/>
<dbReference type="PANTHER" id="PTHR11552">
    <property type="entry name" value="GLUCOSE-METHANOL-CHOLINE GMC OXIDOREDUCTASE"/>
    <property type="match status" value="1"/>
</dbReference>
<dbReference type="EMBL" id="BGZK01000779">
    <property type="protein sequence ID" value="GBP60116.1"/>
    <property type="molecule type" value="Genomic_DNA"/>
</dbReference>
<feature type="region of interest" description="Disordered" evidence="2">
    <location>
        <begin position="90"/>
        <end position="150"/>
    </location>
</feature>